<evidence type="ECO:0000313" key="7">
    <source>
        <dbReference type="EMBL" id="MBC5997513.1"/>
    </source>
</evidence>
<dbReference type="EMBL" id="JACRWE010000005">
    <property type="protein sequence ID" value="MBC5997513.1"/>
    <property type="molecule type" value="Genomic_DNA"/>
</dbReference>
<gene>
    <name evidence="7" type="ORF">H8923_12125</name>
</gene>
<protein>
    <submittedName>
        <fullName evidence="7">Nitroreductase family protein</fullName>
    </submittedName>
</protein>
<feature type="domain" description="Nitroreductase" evidence="6">
    <location>
        <begin position="10"/>
        <end position="157"/>
    </location>
</feature>
<proteinExistence type="inferred from homology"/>
<dbReference type="PANTHER" id="PTHR43673:SF2">
    <property type="entry name" value="NITROREDUCTASE"/>
    <property type="match status" value="1"/>
</dbReference>
<organism evidence="7 8">
    <name type="scientific">Romboutsia faecis</name>
    <dbReference type="NCBI Taxonomy" id="2764597"/>
    <lineage>
        <taxon>Bacteria</taxon>
        <taxon>Bacillati</taxon>
        <taxon>Bacillota</taxon>
        <taxon>Clostridia</taxon>
        <taxon>Peptostreptococcales</taxon>
        <taxon>Peptostreptococcaceae</taxon>
        <taxon>Romboutsia</taxon>
    </lineage>
</organism>
<evidence type="ECO:0000256" key="2">
    <source>
        <dbReference type="ARBA" id="ARBA00007118"/>
    </source>
</evidence>
<keyword evidence="8" id="KW-1185">Reference proteome</keyword>
<evidence type="ECO:0000256" key="4">
    <source>
        <dbReference type="ARBA" id="ARBA00022643"/>
    </source>
</evidence>
<dbReference type="Gene3D" id="3.40.109.10">
    <property type="entry name" value="NADH Oxidase"/>
    <property type="match status" value="1"/>
</dbReference>
<comment type="similarity">
    <text evidence="2">Belongs to the nitroreductase family.</text>
</comment>
<keyword evidence="3" id="KW-0285">Flavoprotein</keyword>
<evidence type="ECO:0000313" key="8">
    <source>
        <dbReference type="Proteomes" id="UP000609849"/>
    </source>
</evidence>
<evidence type="ECO:0000256" key="3">
    <source>
        <dbReference type="ARBA" id="ARBA00022630"/>
    </source>
</evidence>
<dbReference type="InterPro" id="IPR000415">
    <property type="entry name" value="Nitroreductase-like"/>
</dbReference>
<name>A0ABR7JRH3_9FIRM</name>
<evidence type="ECO:0000256" key="5">
    <source>
        <dbReference type="ARBA" id="ARBA00023002"/>
    </source>
</evidence>
<reference evidence="7 8" key="1">
    <citation type="submission" date="2020-08" db="EMBL/GenBank/DDBJ databases">
        <authorList>
            <person name="Liu C."/>
            <person name="Sun Q."/>
        </authorList>
    </citation>
    <scope>NUCLEOTIDE SEQUENCE [LARGE SCALE GENOMIC DNA]</scope>
    <source>
        <strain evidence="7 8">NSJ-18</strain>
    </source>
</reference>
<evidence type="ECO:0000256" key="1">
    <source>
        <dbReference type="ARBA" id="ARBA00001917"/>
    </source>
</evidence>
<comment type="caution">
    <text evidence="7">The sequence shown here is derived from an EMBL/GenBank/DDBJ whole genome shotgun (WGS) entry which is preliminary data.</text>
</comment>
<keyword evidence="4" id="KW-0288">FMN</keyword>
<dbReference type="PANTHER" id="PTHR43673">
    <property type="entry name" value="NAD(P)H NITROREDUCTASE YDGI-RELATED"/>
    <property type="match status" value="1"/>
</dbReference>
<dbReference type="RefSeq" id="WP_153971870.1">
    <property type="nucleotide sequence ID" value="NZ_JACRWE010000005.1"/>
</dbReference>
<accession>A0ABR7JRH3</accession>
<comment type="cofactor">
    <cofactor evidence="1">
        <name>FMN</name>
        <dbReference type="ChEBI" id="CHEBI:58210"/>
    </cofactor>
</comment>
<dbReference type="Pfam" id="PF00881">
    <property type="entry name" value="Nitroreductase"/>
    <property type="match status" value="1"/>
</dbReference>
<dbReference type="InterPro" id="IPR029479">
    <property type="entry name" value="Nitroreductase"/>
</dbReference>
<sequence>METLKAISLRKSVRSYKPEQISDEVLEIIINSAFKAPIASAKYDSLHITVIQNTEIIKKMVVEAAEMVSKMINKKLDWDFGAPTLIIVSSTPAMMPGIEFANAACVLENMVLAATDQKVDSLIWGGPTGIIKQDALLKKSLGIPDEFSPVLCASFGYATDYEEPKEHTISVNRV</sequence>
<keyword evidence="5" id="KW-0560">Oxidoreductase</keyword>
<dbReference type="Proteomes" id="UP000609849">
    <property type="component" value="Unassembled WGS sequence"/>
</dbReference>
<dbReference type="SUPFAM" id="SSF55469">
    <property type="entry name" value="FMN-dependent nitroreductase-like"/>
    <property type="match status" value="1"/>
</dbReference>
<evidence type="ECO:0000259" key="6">
    <source>
        <dbReference type="Pfam" id="PF00881"/>
    </source>
</evidence>